<protein>
    <submittedName>
        <fullName evidence="1">Uncharacterized protein</fullName>
    </submittedName>
</protein>
<comment type="caution">
    <text evidence="1">The sequence shown here is derived from an EMBL/GenBank/DDBJ whole genome shotgun (WGS) entry which is preliminary data.</text>
</comment>
<sequence length="64" mass="6951">MTPHITPPSRGFSFRTARLHGLAIRVTGTLEDWCRIWIKDTGVTLATDESVKTAVGGSVNAPTR</sequence>
<dbReference type="Proteomes" id="UP000444980">
    <property type="component" value="Unassembled WGS sequence"/>
</dbReference>
<evidence type="ECO:0000313" key="1">
    <source>
        <dbReference type="EMBL" id="GED97689.1"/>
    </source>
</evidence>
<name>A0A7I9UXP4_9ACTN</name>
<reference evidence="2" key="1">
    <citation type="submission" date="2019-06" db="EMBL/GenBank/DDBJ databases">
        <title>Gordonia isolated from sludge of a wastewater treatment plant.</title>
        <authorList>
            <person name="Tamura T."/>
            <person name="Aoyama K."/>
            <person name="Kang Y."/>
            <person name="Saito S."/>
            <person name="Akiyama N."/>
            <person name="Yazawa K."/>
            <person name="Gonoi T."/>
            <person name="Mikami Y."/>
        </authorList>
    </citation>
    <scope>NUCLEOTIDE SEQUENCE [LARGE SCALE GENOMIC DNA]</scope>
    <source>
        <strain evidence="2">NBRC 107697</strain>
    </source>
</reference>
<organism evidence="1 2">
    <name type="scientific">Gordonia crocea</name>
    <dbReference type="NCBI Taxonomy" id="589162"/>
    <lineage>
        <taxon>Bacteria</taxon>
        <taxon>Bacillati</taxon>
        <taxon>Actinomycetota</taxon>
        <taxon>Actinomycetes</taxon>
        <taxon>Mycobacteriales</taxon>
        <taxon>Gordoniaceae</taxon>
        <taxon>Gordonia</taxon>
    </lineage>
</organism>
<proteinExistence type="predicted"/>
<gene>
    <name evidence="1" type="ORF">nbrc107697_17280</name>
</gene>
<keyword evidence="2" id="KW-1185">Reference proteome</keyword>
<dbReference type="EMBL" id="BJOU01000001">
    <property type="protein sequence ID" value="GED97689.1"/>
    <property type="molecule type" value="Genomic_DNA"/>
</dbReference>
<dbReference type="AlphaFoldDB" id="A0A7I9UXP4"/>
<evidence type="ECO:0000313" key="2">
    <source>
        <dbReference type="Proteomes" id="UP000444980"/>
    </source>
</evidence>
<accession>A0A7I9UXP4</accession>